<name>A0A0D9XKI2_9ORYZ</name>
<evidence type="ECO:0000313" key="1">
    <source>
        <dbReference type="EnsemblPlants" id="LPERR10G09510.1"/>
    </source>
</evidence>
<organism evidence="1 2">
    <name type="scientific">Leersia perrieri</name>
    <dbReference type="NCBI Taxonomy" id="77586"/>
    <lineage>
        <taxon>Eukaryota</taxon>
        <taxon>Viridiplantae</taxon>
        <taxon>Streptophyta</taxon>
        <taxon>Embryophyta</taxon>
        <taxon>Tracheophyta</taxon>
        <taxon>Spermatophyta</taxon>
        <taxon>Magnoliopsida</taxon>
        <taxon>Liliopsida</taxon>
        <taxon>Poales</taxon>
        <taxon>Poaceae</taxon>
        <taxon>BOP clade</taxon>
        <taxon>Oryzoideae</taxon>
        <taxon>Oryzeae</taxon>
        <taxon>Oryzinae</taxon>
        <taxon>Leersia</taxon>
    </lineage>
</organism>
<dbReference type="PANTHER" id="PTHR47198:SF1">
    <property type="entry name" value="WD REPEAT-CONTAINING PROTEIN 91-LIKE ISOFORM X1"/>
    <property type="match status" value="1"/>
</dbReference>
<reference evidence="1 2" key="1">
    <citation type="submission" date="2012-08" db="EMBL/GenBank/DDBJ databases">
        <title>Oryza genome evolution.</title>
        <authorList>
            <person name="Wing R.A."/>
        </authorList>
    </citation>
    <scope>NUCLEOTIDE SEQUENCE</scope>
</reference>
<dbReference type="STRING" id="77586.A0A0D9XKI2"/>
<protein>
    <submittedName>
        <fullName evidence="1">Uncharacterized protein</fullName>
    </submittedName>
</protein>
<reference evidence="2" key="2">
    <citation type="submission" date="2013-12" db="EMBL/GenBank/DDBJ databases">
        <authorList>
            <person name="Yu Y."/>
            <person name="Lee S."/>
            <person name="de Baynast K."/>
            <person name="Wissotski M."/>
            <person name="Liu L."/>
            <person name="Talag J."/>
            <person name="Goicoechea J."/>
            <person name="Angelova A."/>
            <person name="Jetty R."/>
            <person name="Kudrna D."/>
            <person name="Golser W."/>
            <person name="Rivera L."/>
            <person name="Zhang J."/>
            <person name="Wing R."/>
        </authorList>
    </citation>
    <scope>NUCLEOTIDE SEQUENCE</scope>
</reference>
<dbReference type="PANTHER" id="PTHR47198">
    <property type="entry name" value="OS05G0299300 PROTEIN"/>
    <property type="match status" value="1"/>
</dbReference>
<dbReference type="Proteomes" id="UP000032180">
    <property type="component" value="Chromosome 10"/>
</dbReference>
<sequence>MFHMFDGLPMLVSYILFGPVETSIFSLGSDGKIFEWSLHNQSDSLIERLCSRYKAMKVDRGHLLIVHLLQGWICT</sequence>
<dbReference type="EnsemblPlants" id="LPERR10G09510.1">
    <property type="protein sequence ID" value="LPERR10G09510.1"/>
    <property type="gene ID" value="LPERR10G09510"/>
</dbReference>
<proteinExistence type="predicted"/>
<evidence type="ECO:0000313" key="2">
    <source>
        <dbReference type="Proteomes" id="UP000032180"/>
    </source>
</evidence>
<keyword evidence="2" id="KW-1185">Reference proteome</keyword>
<dbReference type="Gramene" id="LPERR10G09510.1">
    <property type="protein sequence ID" value="LPERR10G09510.1"/>
    <property type="gene ID" value="LPERR10G09510"/>
</dbReference>
<reference evidence="1" key="3">
    <citation type="submission" date="2015-04" db="UniProtKB">
        <authorList>
            <consortium name="EnsemblPlants"/>
        </authorList>
    </citation>
    <scope>IDENTIFICATION</scope>
</reference>
<dbReference type="AlphaFoldDB" id="A0A0D9XKI2"/>
<dbReference type="HOGENOM" id="CLU_2674653_0_0_1"/>
<accession>A0A0D9XKI2</accession>